<keyword evidence="5" id="KW-0067">ATP-binding</keyword>
<dbReference type="GO" id="GO:0005829">
    <property type="term" value="C:cytosol"/>
    <property type="evidence" value="ECO:0007669"/>
    <property type="project" value="TreeGrafter"/>
</dbReference>
<evidence type="ECO:0000256" key="5">
    <source>
        <dbReference type="ARBA" id="ARBA00022840"/>
    </source>
</evidence>
<feature type="domain" description="Pyridoxamine kinase/Phosphomethylpyrimidine kinase" evidence="6">
    <location>
        <begin position="28"/>
        <end position="260"/>
    </location>
</feature>
<sequence>MKANIIPRIAAIHDLSGFGRCSLSVIIPTLSAMGMQVCPFPTAVLSTHTGGFEGYTFVDLTDTMEAYASHWKSLGITFDCIYSGFLGSQRQIDIILSFIDEFQTDRTLVVVDPVFADNGALYTTFTADFVPHMRRLVRRAQVITPNITEASYLLGRALKDCYSAVEAKEWLRALSEMGPETVVITSMPMADTKSCCVAYNAEDGRFWKVSCDYVPAEYPGTGDIFTSVLTGALLEGDSLPVAVDRAVIFVSMAIRTTFGYSTNARDGVVLEKVLHTLGKMPDEIRYELL</sequence>
<dbReference type="Proteomes" id="UP000886743">
    <property type="component" value="Unassembled WGS sequence"/>
</dbReference>
<accession>A0A9D1SZU9</accession>
<dbReference type="InterPro" id="IPR029056">
    <property type="entry name" value="Ribokinase-like"/>
</dbReference>
<dbReference type="CDD" id="cd01173">
    <property type="entry name" value="pyridoxal_pyridoxamine_kinase"/>
    <property type="match status" value="1"/>
</dbReference>
<dbReference type="InterPro" id="IPR004625">
    <property type="entry name" value="PyrdxlKinase"/>
</dbReference>
<dbReference type="Gene3D" id="3.40.1190.20">
    <property type="match status" value="1"/>
</dbReference>
<evidence type="ECO:0000256" key="2">
    <source>
        <dbReference type="ARBA" id="ARBA00022679"/>
    </source>
</evidence>
<dbReference type="NCBIfam" id="NF005491">
    <property type="entry name" value="PRK07105.1"/>
    <property type="match status" value="1"/>
</dbReference>
<dbReference type="InterPro" id="IPR013749">
    <property type="entry name" value="PM/HMP-P_kinase-1"/>
</dbReference>
<dbReference type="PANTHER" id="PTHR10534:SF2">
    <property type="entry name" value="PYRIDOXAL KINASE"/>
    <property type="match status" value="1"/>
</dbReference>
<evidence type="ECO:0000313" key="7">
    <source>
        <dbReference type="EMBL" id="HIV02709.1"/>
    </source>
</evidence>
<evidence type="ECO:0000256" key="3">
    <source>
        <dbReference type="ARBA" id="ARBA00022741"/>
    </source>
</evidence>
<comment type="caution">
    <text evidence="7">The sequence shown here is derived from an EMBL/GenBank/DDBJ whole genome shotgun (WGS) entry which is preliminary data.</text>
</comment>
<dbReference type="EMBL" id="DVOF01000118">
    <property type="protein sequence ID" value="HIV02709.1"/>
    <property type="molecule type" value="Genomic_DNA"/>
</dbReference>
<dbReference type="EC" id="2.7.1.35" evidence="1"/>
<keyword evidence="2 7" id="KW-0808">Transferase</keyword>
<dbReference type="GO" id="GO:0009443">
    <property type="term" value="P:pyridoxal 5'-phosphate salvage"/>
    <property type="evidence" value="ECO:0007669"/>
    <property type="project" value="InterPro"/>
</dbReference>
<keyword evidence="3" id="KW-0547">Nucleotide-binding</keyword>
<dbReference type="GO" id="GO:0008478">
    <property type="term" value="F:pyridoxal kinase activity"/>
    <property type="evidence" value="ECO:0007669"/>
    <property type="project" value="UniProtKB-EC"/>
</dbReference>
<gene>
    <name evidence="7" type="ORF">IAC74_03980</name>
</gene>
<dbReference type="Pfam" id="PF08543">
    <property type="entry name" value="Phos_pyr_kin"/>
    <property type="match status" value="1"/>
</dbReference>
<protein>
    <recommendedName>
        <fullName evidence="1">pyridoxal kinase</fullName>
        <ecNumber evidence="1">2.7.1.35</ecNumber>
    </recommendedName>
</protein>
<evidence type="ECO:0000313" key="8">
    <source>
        <dbReference type="Proteomes" id="UP000886743"/>
    </source>
</evidence>
<dbReference type="SUPFAM" id="SSF53613">
    <property type="entry name" value="Ribokinase-like"/>
    <property type="match status" value="1"/>
</dbReference>
<dbReference type="PANTHER" id="PTHR10534">
    <property type="entry name" value="PYRIDOXAL KINASE"/>
    <property type="match status" value="1"/>
</dbReference>
<reference evidence="7" key="1">
    <citation type="submission" date="2020-10" db="EMBL/GenBank/DDBJ databases">
        <authorList>
            <person name="Gilroy R."/>
        </authorList>
    </citation>
    <scope>NUCLEOTIDE SEQUENCE</scope>
    <source>
        <strain evidence="7">4920</strain>
    </source>
</reference>
<dbReference type="AlphaFoldDB" id="A0A9D1SZU9"/>
<keyword evidence="4 7" id="KW-0418">Kinase</keyword>
<evidence type="ECO:0000259" key="6">
    <source>
        <dbReference type="Pfam" id="PF08543"/>
    </source>
</evidence>
<evidence type="ECO:0000256" key="1">
    <source>
        <dbReference type="ARBA" id="ARBA00012104"/>
    </source>
</evidence>
<evidence type="ECO:0000256" key="4">
    <source>
        <dbReference type="ARBA" id="ARBA00022777"/>
    </source>
</evidence>
<reference evidence="7" key="2">
    <citation type="journal article" date="2021" name="PeerJ">
        <title>Extensive microbial diversity within the chicken gut microbiome revealed by metagenomics and culture.</title>
        <authorList>
            <person name="Gilroy R."/>
            <person name="Ravi A."/>
            <person name="Getino M."/>
            <person name="Pursley I."/>
            <person name="Horton D.L."/>
            <person name="Alikhan N.F."/>
            <person name="Baker D."/>
            <person name="Gharbi K."/>
            <person name="Hall N."/>
            <person name="Watson M."/>
            <person name="Adriaenssens E.M."/>
            <person name="Foster-Nyarko E."/>
            <person name="Jarju S."/>
            <person name="Secka A."/>
            <person name="Antonio M."/>
            <person name="Oren A."/>
            <person name="Chaudhuri R.R."/>
            <person name="La Ragione R."/>
            <person name="Hildebrand F."/>
            <person name="Pallen M.J."/>
        </authorList>
    </citation>
    <scope>NUCLEOTIDE SEQUENCE</scope>
    <source>
        <strain evidence="7">4920</strain>
    </source>
</reference>
<proteinExistence type="predicted"/>
<organism evidence="7 8">
    <name type="scientific">Candidatus Aphodoplasma excrementigallinarum</name>
    <dbReference type="NCBI Taxonomy" id="2840673"/>
    <lineage>
        <taxon>Bacteria</taxon>
        <taxon>Bacillati</taxon>
        <taxon>Bacillota</taxon>
        <taxon>Clostridia</taxon>
        <taxon>Eubacteriales</taxon>
        <taxon>Candidatus Aphodoplasma</taxon>
    </lineage>
</organism>
<name>A0A9D1SZU9_9FIRM</name>
<dbReference type="GO" id="GO:0005524">
    <property type="term" value="F:ATP binding"/>
    <property type="evidence" value="ECO:0007669"/>
    <property type="project" value="UniProtKB-KW"/>
</dbReference>